<keyword evidence="4" id="KW-0798">TonB box</keyword>
<dbReference type="Gene3D" id="2.40.170.20">
    <property type="entry name" value="TonB-dependent receptor, beta-barrel domain"/>
    <property type="match status" value="1"/>
</dbReference>
<keyword evidence="5" id="KW-0732">Signal</keyword>
<evidence type="ECO:0000259" key="6">
    <source>
        <dbReference type="Pfam" id="PF00593"/>
    </source>
</evidence>
<accession>A0A3S2UUW3</accession>
<dbReference type="OrthoDB" id="5476657at2"/>
<feature type="chain" id="PRO_5018564891" evidence="5">
    <location>
        <begin position="27"/>
        <end position="957"/>
    </location>
</feature>
<dbReference type="AlphaFoldDB" id="A0A3S2UUW3"/>
<dbReference type="GO" id="GO:0009279">
    <property type="term" value="C:cell outer membrane"/>
    <property type="evidence" value="ECO:0007669"/>
    <property type="project" value="UniProtKB-SubCell"/>
</dbReference>
<evidence type="ECO:0000256" key="3">
    <source>
        <dbReference type="ARBA" id="ARBA00023237"/>
    </source>
</evidence>
<gene>
    <name evidence="8" type="ORF">EOE18_06570</name>
</gene>
<dbReference type="Gene3D" id="2.170.130.10">
    <property type="entry name" value="TonB-dependent receptor, plug domain"/>
    <property type="match status" value="1"/>
</dbReference>
<sequence>MTSYTHAMRLSLYAATALTVIGTAQAQTATAAASQVNDVPANEIVVTGLRASLKSATMAKQAMVGFGDAIYAEDIGKLPATNLAETLNRMPGVRLNRDINGEGTQVAIRGLGPSFSKVLLNNTQIAVASDGGTTGGSANREVDLDLFPSELFTKLELSKSPLASQLEGGTAGVVNLRNARPFDKRGTHVTAIAQGQYTDTDFSVSPRGSLIASKTWDTFGILVGVSGVRQSTRIDGFETVGWTDGNLGSANGDVGTGNGFQYASVMPNNVGHGYTAGSTVNLAQTSGLPLSTLGSAIIPRLGRNSLTSGTRSRISSLVSLEWRPSDTLQFALDAMYAVSKRDYTRSSMNWYVRNSGPGTSPTSTGGMVPIGLTVDSNNIVTNGTFANSSFFNEYAIFKQTTRFYNINPNVMWKPADKLKVEAQVNFGHSTFFREQPAFNFQTTPQSGVDVYYSNPTGALQPVITTNVNLADPNAGWRWYRVTVQNVRRTTDTKGAHLDLSWGDSKLMLRAGAAWDRATRQIIAYDNSAAFQTSVCGSTCAGTTGSVLNSQVSQYLLGSAVNNFGHLSSSNVGYTGWITPNLTSLMAATNYAYYRDTAPQALGAVTGGSTGNIKESTFGGYVSGDGVFDLFGRELKANAGLRYYRTQQGVAGPVQIGSTISYVNFNKTYSGLLPSANFVYDVASKTKLRFALSKTITRADASSLMPGLTFSDPSAQTASRGNPDLRPYKANNIDLGGEYYTGGIGYVGLSLFYKNIDGFTTNQQTTLPFTALGIPYSSLTVTQQQAIDGRGGASAATVTVTQPVNLQSLNLKGLEATWVQPLDFLIKGTGFSANVTHIKQSSSSGLVATGISPWSYNLQGFYEGHGVSFSLNYVWNDGAIAANGPQNNIAVPLKSVARGQLDMSTSYALPILGGKVKATVDVLNITNQPIRTVFGYDNATYSIYWPGRQILFGLRGSF</sequence>
<keyword evidence="2 4" id="KW-0472">Membrane</keyword>
<name>A0A3S2UUW3_9SPHN</name>
<dbReference type="Proteomes" id="UP000282837">
    <property type="component" value="Unassembled WGS sequence"/>
</dbReference>
<evidence type="ECO:0000256" key="4">
    <source>
        <dbReference type="RuleBase" id="RU003357"/>
    </source>
</evidence>
<feature type="domain" description="TonB-dependent receptor-like beta-barrel" evidence="6">
    <location>
        <begin position="463"/>
        <end position="923"/>
    </location>
</feature>
<keyword evidence="3" id="KW-0998">Cell outer membrane</keyword>
<dbReference type="SUPFAM" id="SSF56935">
    <property type="entry name" value="Porins"/>
    <property type="match status" value="1"/>
</dbReference>
<dbReference type="RefSeq" id="WP_127707498.1">
    <property type="nucleotide sequence ID" value="NZ_SACO01000004.1"/>
</dbReference>
<organism evidence="8 9">
    <name type="scientific">Novosphingobium umbonatum</name>
    <dbReference type="NCBI Taxonomy" id="1908524"/>
    <lineage>
        <taxon>Bacteria</taxon>
        <taxon>Pseudomonadati</taxon>
        <taxon>Pseudomonadota</taxon>
        <taxon>Alphaproteobacteria</taxon>
        <taxon>Sphingomonadales</taxon>
        <taxon>Sphingomonadaceae</taxon>
        <taxon>Novosphingobium</taxon>
    </lineage>
</organism>
<evidence type="ECO:0000256" key="2">
    <source>
        <dbReference type="ARBA" id="ARBA00023136"/>
    </source>
</evidence>
<dbReference type="Pfam" id="PF07715">
    <property type="entry name" value="Plug"/>
    <property type="match status" value="1"/>
</dbReference>
<reference evidence="8 9" key="1">
    <citation type="submission" date="2019-01" db="EMBL/GenBank/DDBJ databases">
        <authorList>
            <person name="Chen W.-M."/>
        </authorList>
    </citation>
    <scope>NUCLEOTIDE SEQUENCE [LARGE SCALE GENOMIC DNA]</scope>
    <source>
        <strain evidence="8 9">FSY-9</strain>
    </source>
</reference>
<evidence type="ECO:0000256" key="1">
    <source>
        <dbReference type="ARBA" id="ARBA00004442"/>
    </source>
</evidence>
<dbReference type="Pfam" id="PF00593">
    <property type="entry name" value="TonB_dep_Rec_b-barrel"/>
    <property type="match status" value="1"/>
</dbReference>
<dbReference type="InterPro" id="IPR000531">
    <property type="entry name" value="Beta-barrel_TonB"/>
</dbReference>
<feature type="signal peptide" evidence="5">
    <location>
        <begin position="1"/>
        <end position="26"/>
    </location>
</feature>
<protein>
    <submittedName>
        <fullName evidence="8">TonB-dependent receptor</fullName>
    </submittedName>
</protein>
<dbReference type="InterPro" id="IPR036942">
    <property type="entry name" value="Beta-barrel_TonB_sf"/>
</dbReference>
<dbReference type="InterPro" id="IPR037066">
    <property type="entry name" value="Plug_dom_sf"/>
</dbReference>
<dbReference type="InterPro" id="IPR010104">
    <property type="entry name" value="TonB_rcpt_bac"/>
</dbReference>
<comment type="similarity">
    <text evidence="4">Belongs to the TonB-dependent receptor family.</text>
</comment>
<dbReference type="PANTHER" id="PTHR40980:SF3">
    <property type="entry name" value="TONB-DEPENDENT RECEPTOR-LIKE BETA-BARREL DOMAIN-CONTAINING PROTEIN"/>
    <property type="match status" value="1"/>
</dbReference>
<keyword evidence="8" id="KW-0675">Receptor</keyword>
<keyword evidence="9" id="KW-1185">Reference proteome</keyword>
<evidence type="ECO:0000313" key="9">
    <source>
        <dbReference type="Proteomes" id="UP000282837"/>
    </source>
</evidence>
<dbReference type="PANTHER" id="PTHR40980">
    <property type="entry name" value="PLUG DOMAIN-CONTAINING PROTEIN"/>
    <property type="match status" value="1"/>
</dbReference>
<comment type="caution">
    <text evidence="8">The sequence shown here is derived from an EMBL/GenBank/DDBJ whole genome shotgun (WGS) entry which is preliminary data.</text>
</comment>
<comment type="subcellular location">
    <subcellularLocation>
        <location evidence="1 4">Cell outer membrane</location>
    </subcellularLocation>
</comment>
<feature type="domain" description="TonB-dependent receptor plug" evidence="7">
    <location>
        <begin position="69"/>
        <end position="172"/>
    </location>
</feature>
<dbReference type="InterPro" id="IPR012910">
    <property type="entry name" value="Plug_dom"/>
</dbReference>
<evidence type="ECO:0000256" key="5">
    <source>
        <dbReference type="SAM" id="SignalP"/>
    </source>
</evidence>
<dbReference type="EMBL" id="SACO01000004">
    <property type="protein sequence ID" value="RVU05653.1"/>
    <property type="molecule type" value="Genomic_DNA"/>
</dbReference>
<evidence type="ECO:0000259" key="7">
    <source>
        <dbReference type="Pfam" id="PF07715"/>
    </source>
</evidence>
<proteinExistence type="inferred from homology"/>
<evidence type="ECO:0000313" key="8">
    <source>
        <dbReference type="EMBL" id="RVU05653.1"/>
    </source>
</evidence>
<dbReference type="NCBIfam" id="TIGR01782">
    <property type="entry name" value="TonB-Xanth-Caul"/>
    <property type="match status" value="1"/>
</dbReference>